<reference evidence="1 2" key="1">
    <citation type="submission" date="2014-08" db="EMBL/GenBank/DDBJ databases">
        <title>Complete genome of a marine bacteria Jeotgalibacillus malaysiensis.</title>
        <authorList>
            <person name="Yaakop A.S."/>
            <person name="Chan K.-G."/>
            <person name="Goh K.M."/>
        </authorList>
    </citation>
    <scope>NUCLEOTIDE SEQUENCE [LARGE SCALE GENOMIC DNA]</scope>
    <source>
        <strain evidence="1 2">D5</strain>
    </source>
</reference>
<dbReference type="AlphaFoldDB" id="A0A0B5AQX8"/>
<dbReference type="HOGENOM" id="CLU_3217339_0_0_9"/>
<sequence length="44" mass="5073">MEMKGAAEGIITIVEVNHSFQKRMKESASKLKGLFTILIEWFPY</sequence>
<dbReference type="KEGG" id="jeo:JMA_33230"/>
<dbReference type="EMBL" id="CP009416">
    <property type="protein sequence ID" value="AJD92640.1"/>
    <property type="molecule type" value="Genomic_DNA"/>
</dbReference>
<keyword evidence="2" id="KW-1185">Reference proteome</keyword>
<dbReference type="STRING" id="1508404.JMA_33230"/>
<accession>A0A0B5AQX8</accession>
<evidence type="ECO:0000313" key="2">
    <source>
        <dbReference type="Proteomes" id="UP000031449"/>
    </source>
</evidence>
<name>A0A0B5AQX8_9BACL</name>
<dbReference type="BioCyc" id="JESP1508404:G14D9-12604-MONOMER"/>
<gene>
    <name evidence="1" type="ORF">JMA_33230</name>
</gene>
<protein>
    <submittedName>
        <fullName evidence="1">Uncharacterized protein</fullName>
    </submittedName>
</protein>
<organism evidence="1 2">
    <name type="scientific">Jeotgalibacillus malaysiensis</name>
    <dbReference type="NCBI Taxonomy" id="1508404"/>
    <lineage>
        <taxon>Bacteria</taxon>
        <taxon>Bacillati</taxon>
        <taxon>Bacillota</taxon>
        <taxon>Bacilli</taxon>
        <taxon>Bacillales</taxon>
        <taxon>Caryophanaceae</taxon>
        <taxon>Jeotgalibacillus</taxon>
    </lineage>
</organism>
<dbReference type="Proteomes" id="UP000031449">
    <property type="component" value="Chromosome"/>
</dbReference>
<evidence type="ECO:0000313" key="1">
    <source>
        <dbReference type="EMBL" id="AJD92640.1"/>
    </source>
</evidence>
<proteinExistence type="predicted"/>